<keyword evidence="4" id="KW-1185">Reference proteome</keyword>
<comment type="caution">
    <text evidence="3">The sequence shown here is derived from an EMBL/GenBank/DDBJ whole genome shotgun (WGS) entry which is preliminary data.</text>
</comment>
<feature type="compositionally biased region" description="Acidic residues" evidence="1">
    <location>
        <begin position="142"/>
        <end position="156"/>
    </location>
</feature>
<dbReference type="Proteomes" id="UP000314294">
    <property type="component" value="Unassembled WGS sequence"/>
</dbReference>
<feature type="compositionally biased region" description="Basic and acidic residues" evidence="1">
    <location>
        <begin position="115"/>
        <end position="128"/>
    </location>
</feature>
<evidence type="ECO:0000313" key="3">
    <source>
        <dbReference type="EMBL" id="TNN75729.1"/>
    </source>
</evidence>
<evidence type="ECO:0000313" key="4">
    <source>
        <dbReference type="Proteomes" id="UP000314294"/>
    </source>
</evidence>
<keyword evidence="2" id="KW-0732">Signal</keyword>
<name>A0A4Z2ICE7_9TELE</name>
<evidence type="ECO:0000256" key="2">
    <source>
        <dbReference type="SAM" id="SignalP"/>
    </source>
</evidence>
<sequence length="163" mass="18110">MVGAVLMGLGGEGQERLGLPLKLLLLLPLLLPMPLHFSNQRSILNSTCLPPSDSDVNVAKLELILPVVLAPGPAHGLATRCRAIAPRSLQRVPHRGFNHQRASQWDRPGNKTQRPPHESKAYESKDHIESEEDVERVNQSEDSLESEQEDESEDDDDRVKTTE</sequence>
<feature type="signal peptide" evidence="2">
    <location>
        <begin position="1"/>
        <end position="40"/>
    </location>
</feature>
<feature type="region of interest" description="Disordered" evidence="1">
    <location>
        <begin position="89"/>
        <end position="163"/>
    </location>
</feature>
<gene>
    <name evidence="3" type="ORF">EYF80_014092</name>
</gene>
<dbReference type="AlphaFoldDB" id="A0A4Z2ICE7"/>
<proteinExistence type="predicted"/>
<evidence type="ECO:0000256" key="1">
    <source>
        <dbReference type="SAM" id="MobiDB-lite"/>
    </source>
</evidence>
<dbReference type="EMBL" id="SRLO01000100">
    <property type="protein sequence ID" value="TNN75729.1"/>
    <property type="molecule type" value="Genomic_DNA"/>
</dbReference>
<accession>A0A4Z2ICE7</accession>
<protein>
    <submittedName>
        <fullName evidence="3">Uncharacterized protein</fullName>
    </submittedName>
</protein>
<reference evidence="3 4" key="1">
    <citation type="submission" date="2019-03" db="EMBL/GenBank/DDBJ databases">
        <title>First draft genome of Liparis tanakae, snailfish: a comprehensive survey of snailfish specific genes.</title>
        <authorList>
            <person name="Kim W."/>
            <person name="Song I."/>
            <person name="Jeong J.-H."/>
            <person name="Kim D."/>
            <person name="Kim S."/>
            <person name="Ryu S."/>
            <person name="Song J.Y."/>
            <person name="Lee S.K."/>
        </authorList>
    </citation>
    <scope>NUCLEOTIDE SEQUENCE [LARGE SCALE GENOMIC DNA]</scope>
    <source>
        <tissue evidence="3">Muscle</tissue>
    </source>
</reference>
<organism evidence="3 4">
    <name type="scientific">Liparis tanakae</name>
    <name type="common">Tanaka's snailfish</name>
    <dbReference type="NCBI Taxonomy" id="230148"/>
    <lineage>
        <taxon>Eukaryota</taxon>
        <taxon>Metazoa</taxon>
        <taxon>Chordata</taxon>
        <taxon>Craniata</taxon>
        <taxon>Vertebrata</taxon>
        <taxon>Euteleostomi</taxon>
        <taxon>Actinopterygii</taxon>
        <taxon>Neopterygii</taxon>
        <taxon>Teleostei</taxon>
        <taxon>Neoteleostei</taxon>
        <taxon>Acanthomorphata</taxon>
        <taxon>Eupercaria</taxon>
        <taxon>Perciformes</taxon>
        <taxon>Cottioidei</taxon>
        <taxon>Cottales</taxon>
        <taxon>Liparidae</taxon>
        <taxon>Liparis</taxon>
    </lineage>
</organism>
<feature type="chain" id="PRO_5021478468" evidence="2">
    <location>
        <begin position="41"/>
        <end position="163"/>
    </location>
</feature>